<dbReference type="Proteomes" id="UP000053257">
    <property type="component" value="Unassembled WGS sequence"/>
</dbReference>
<proteinExistence type="predicted"/>
<dbReference type="Pfam" id="PF07714">
    <property type="entry name" value="PK_Tyr_Ser-Thr"/>
    <property type="match status" value="1"/>
</dbReference>
<evidence type="ECO:0000313" key="3">
    <source>
        <dbReference type="Proteomes" id="UP000053257"/>
    </source>
</evidence>
<dbReference type="PRINTS" id="PR00109">
    <property type="entry name" value="TYRKINASE"/>
</dbReference>
<accession>A0A0C3SEC8</accession>
<dbReference type="SMART" id="SM00220">
    <property type="entry name" value="S_TKc"/>
    <property type="match status" value="1"/>
</dbReference>
<dbReference type="GO" id="GO:0005524">
    <property type="term" value="F:ATP binding"/>
    <property type="evidence" value="ECO:0007669"/>
    <property type="project" value="InterPro"/>
</dbReference>
<dbReference type="InterPro" id="IPR001245">
    <property type="entry name" value="Ser-Thr/Tyr_kinase_cat_dom"/>
</dbReference>
<dbReference type="HOGENOM" id="CLU_000288_7_18_1"/>
<keyword evidence="3" id="KW-1185">Reference proteome</keyword>
<organism evidence="2 3">
    <name type="scientific">Phlebiopsis gigantea (strain 11061_1 CR5-6)</name>
    <name type="common">White-rot fungus</name>
    <name type="synonym">Peniophora gigantea</name>
    <dbReference type="NCBI Taxonomy" id="745531"/>
    <lineage>
        <taxon>Eukaryota</taxon>
        <taxon>Fungi</taxon>
        <taxon>Dikarya</taxon>
        <taxon>Basidiomycota</taxon>
        <taxon>Agaricomycotina</taxon>
        <taxon>Agaricomycetes</taxon>
        <taxon>Polyporales</taxon>
        <taxon>Phanerochaetaceae</taxon>
        <taxon>Phlebiopsis</taxon>
    </lineage>
</organism>
<dbReference type="EMBL" id="KN840455">
    <property type="protein sequence ID" value="KIP10390.1"/>
    <property type="molecule type" value="Genomic_DNA"/>
</dbReference>
<dbReference type="PIRSF" id="PIRSF000654">
    <property type="entry name" value="Integrin-linked_kinase"/>
    <property type="match status" value="1"/>
</dbReference>
<dbReference type="InterPro" id="IPR011009">
    <property type="entry name" value="Kinase-like_dom_sf"/>
</dbReference>
<dbReference type="OrthoDB" id="2802511at2759"/>
<dbReference type="AlphaFoldDB" id="A0A0C3SEC8"/>
<dbReference type="GO" id="GO:0004674">
    <property type="term" value="F:protein serine/threonine kinase activity"/>
    <property type="evidence" value="ECO:0007669"/>
    <property type="project" value="TreeGrafter"/>
</dbReference>
<dbReference type="PANTHER" id="PTHR44329">
    <property type="entry name" value="SERINE/THREONINE-PROTEIN KINASE TNNI3K-RELATED"/>
    <property type="match status" value="1"/>
</dbReference>
<sequence length="219" mass="24909">MQRRSGPLRFIPDVFVITSLDVIIHYDKKLGEGGFTRVYEGLWKGTKVAVKVMEKGVPASAIQQEVDVWKRLRHPHILEFYGACSIADPPFMVCAYKDNGDAVDFLRRFPNAHRRQLVRFIQCQLYEAAIGLFYLHENGVVHGDIKASNILIDQYGRACLSDFGLSQIKIHTTTLRGTGNSSQHGTARWMAPEHMLQGVTSKRTDVYSFGMTMYEVRRN</sequence>
<dbReference type="PROSITE" id="PS50011">
    <property type="entry name" value="PROTEIN_KINASE_DOM"/>
    <property type="match status" value="1"/>
</dbReference>
<dbReference type="SUPFAM" id="SSF56112">
    <property type="entry name" value="Protein kinase-like (PK-like)"/>
    <property type="match status" value="1"/>
</dbReference>
<feature type="domain" description="Protein kinase" evidence="1">
    <location>
        <begin position="24"/>
        <end position="219"/>
    </location>
</feature>
<evidence type="ECO:0000259" key="1">
    <source>
        <dbReference type="PROSITE" id="PS50011"/>
    </source>
</evidence>
<protein>
    <recommendedName>
        <fullName evidence="1">Protein kinase domain-containing protein</fullName>
    </recommendedName>
</protein>
<evidence type="ECO:0000313" key="2">
    <source>
        <dbReference type="EMBL" id="KIP10390.1"/>
    </source>
</evidence>
<dbReference type="Gene3D" id="1.10.510.10">
    <property type="entry name" value="Transferase(Phosphotransferase) domain 1"/>
    <property type="match status" value="1"/>
</dbReference>
<reference evidence="2 3" key="1">
    <citation type="journal article" date="2014" name="PLoS Genet.">
        <title>Analysis of the Phlebiopsis gigantea genome, transcriptome and secretome provides insight into its pioneer colonization strategies of wood.</title>
        <authorList>
            <person name="Hori C."/>
            <person name="Ishida T."/>
            <person name="Igarashi K."/>
            <person name="Samejima M."/>
            <person name="Suzuki H."/>
            <person name="Master E."/>
            <person name="Ferreira P."/>
            <person name="Ruiz-Duenas F.J."/>
            <person name="Held B."/>
            <person name="Canessa P."/>
            <person name="Larrondo L.F."/>
            <person name="Schmoll M."/>
            <person name="Druzhinina I.S."/>
            <person name="Kubicek C.P."/>
            <person name="Gaskell J.A."/>
            <person name="Kersten P."/>
            <person name="St John F."/>
            <person name="Glasner J."/>
            <person name="Sabat G."/>
            <person name="Splinter BonDurant S."/>
            <person name="Syed K."/>
            <person name="Yadav J."/>
            <person name="Mgbeahuruike A.C."/>
            <person name="Kovalchuk A."/>
            <person name="Asiegbu F.O."/>
            <person name="Lackner G."/>
            <person name="Hoffmeister D."/>
            <person name="Rencoret J."/>
            <person name="Gutierrez A."/>
            <person name="Sun H."/>
            <person name="Lindquist E."/>
            <person name="Barry K."/>
            <person name="Riley R."/>
            <person name="Grigoriev I.V."/>
            <person name="Henrissat B."/>
            <person name="Kues U."/>
            <person name="Berka R.M."/>
            <person name="Martinez A.T."/>
            <person name="Covert S.F."/>
            <person name="Blanchette R.A."/>
            <person name="Cullen D."/>
        </authorList>
    </citation>
    <scope>NUCLEOTIDE SEQUENCE [LARGE SCALE GENOMIC DNA]</scope>
    <source>
        <strain evidence="2 3">11061_1 CR5-6</strain>
    </source>
</reference>
<dbReference type="PROSITE" id="PS00108">
    <property type="entry name" value="PROTEIN_KINASE_ST"/>
    <property type="match status" value="1"/>
</dbReference>
<name>A0A0C3SEC8_PHLG1</name>
<dbReference type="InterPro" id="IPR000719">
    <property type="entry name" value="Prot_kinase_dom"/>
</dbReference>
<dbReference type="InterPro" id="IPR008271">
    <property type="entry name" value="Ser/Thr_kinase_AS"/>
</dbReference>
<dbReference type="PANTHER" id="PTHR44329:SF214">
    <property type="entry name" value="PROTEIN KINASE DOMAIN-CONTAINING PROTEIN"/>
    <property type="match status" value="1"/>
</dbReference>
<dbReference type="STRING" id="745531.A0A0C3SEC8"/>
<gene>
    <name evidence="2" type="ORF">PHLGIDRAFT_65760</name>
</gene>
<dbReference type="InterPro" id="IPR051681">
    <property type="entry name" value="Ser/Thr_Kinases-Pseudokinases"/>
</dbReference>